<comment type="caution">
    <text evidence="14">The sequence shown here is derived from an EMBL/GenBank/DDBJ whole genome shotgun (WGS) entry which is preliminary data.</text>
</comment>
<keyword evidence="4 12" id="KW-0328">Glycosyltransferase</keyword>
<feature type="transmembrane region" description="Helical" evidence="12">
    <location>
        <begin position="131"/>
        <end position="149"/>
    </location>
</feature>
<keyword evidence="8 12" id="KW-0448">Lipopolysaccharide biosynthesis</keyword>
<feature type="binding site" evidence="13">
    <location>
        <position position="213"/>
    </location>
    <ligand>
        <name>Mg(2+)</name>
        <dbReference type="ChEBI" id="CHEBI:18420"/>
    </ligand>
</feature>
<protein>
    <recommendedName>
        <fullName evidence="12">Undecaprenyl-phosphate alpha-N-acetylglucosaminyl 1-phosphate transferase</fullName>
        <ecNumber evidence="12">2.7.8.33</ecNumber>
    </recommendedName>
    <alternativeName>
        <fullName evidence="12">UDP-GlcNAc:undecaprenyl-phosphate GlcNAc-1-phosphate transferase</fullName>
    </alternativeName>
    <alternativeName>
        <fullName evidence="12">Undecaprenyl-phosphate GlcNAc-1-phosphate transferase</fullName>
    </alternativeName>
</protein>
<keyword evidence="9 12" id="KW-1133">Transmembrane helix</keyword>
<dbReference type="CDD" id="cd06853">
    <property type="entry name" value="GT_WecA_like"/>
    <property type="match status" value="1"/>
</dbReference>
<keyword evidence="3 12" id="KW-0997">Cell inner membrane</keyword>
<dbReference type="GO" id="GO:0030145">
    <property type="term" value="F:manganese ion binding"/>
    <property type="evidence" value="ECO:0007669"/>
    <property type="project" value="InterPro"/>
</dbReference>
<keyword evidence="15" id="KW-1185">Reference proteome</keyword>
<feature type="transmembrane region" description="Helical" evidence="12">
    <location>
        <begin position="180"/>
        <end position="197"/>
    </location>
</feature>
<evidence type="ECO:0000256" key="5">
    <source>
        <dbReference type="ARBA" id="ARBA00022679"/>
    </source>
</evidence>
<evidence type="ECO:0000256" key="1">
    <source>
        <dbReference type="ARBA" id="ARBA00004651"/>
    </source>
</evidence>
<dbReference type="GO" id="GO:0005886">
    <property type="term" value="C:plasma membrane"/>
    <property type="evidence" value="ECO:0007669"/>
    <property type="project" value="UniProtKB-SubCell"/>
</dbReference>
<evidence type="ECO:0000256" key="3">
    <source>
        <dbReference type="ARBA" id="ARBA00022519"/>
    </source>
</evidence>
<dbReference type="UniPathway" id="UPA00281"/>
<keyword evidence="13" id="KW-0479">Metal-binding</keyword>
<organism evidence="14 15">
    <name type="scientific">Grimontia sedimenti</name>
    <dbReference type="NCBI Taxonomy" id="2711294"/>
    <lineage>
        <taxon>Bacteria</taxon>
        <taxon>Pseudomonadati</taxon>
        <taxon>Pseudomonadota</taxon>
        <taxon>Gammaproteobacteria</taxon>
        <taxon>Vibrionales</taxon>
        <taxon>Vibrionaceae</taxon>
        <taxon>Grimontia</taxon>
    </lineage>
</organism>
<reference evidence="14 15" key="1">
    <citation type="submission" date="2020-02" db="EMBL/GenBank/DDBJ databases">
        <title>The draft genome of Grimontia sedimenta sp. nov., isolated from benthic sediments near coral reefs south of Kuwait.</title>
        <authorList>
            <person name="Mahmoud H.M."/>
            <person name="Jose L."/>
            <person name="Eapen S."/>
        </authorList>
    </citation>
    <scope>NUCLEOTIDE SEQUENCE [LARGE SCALE GENOMIC DNA]</scope>
    <source>
        <strain evidence="14 15">S25</strain>
    </source>
</reference>
<keyword evidence="7 12" id="KW-0460">Magnesium</keyword>
<sequence>MLIITTMIFGLSFLSLYVLRILAFRIGLLDTPSTRKLHQGAIPLVGGLSLYVCLLVYLLLLSHSMDATAVVYLISISVLTFIGALDDKFDVSYKLRFFIQIALAVVMISSVDVALVYIGDIFALGDVELGIFGYPLTILAVVGAINAFNMVDGIDGLLGGISVVTFGALGYLFMNAGITELAAICLVIITSLIPYILMNLGIIGKQRKVFMGDAGSMLIGFTVVWLLIKASQPGFEPVMRPVTALWIIALPLMDMAAIMIRRIKRGDSPFKPDREHLHHICQRAGLNPFQTLLAICTVAASMVGFGIIGENMAIPEWIMFGLFIATFGAYYLSLAYVWRILTFIRRLFNKEELPTQSEA</sequence>
<keyword evidence="6 12" id="KW-0812">Transmembrane</keyword>
<dbReference type="Proteomes" id="UP000473008">
    <property type="component" value="Unassembled WGS sequence"/>
</dbReference>
<evidence type="ECO:0000256" key="10">
    <source>
        <dbReference type="ARBA" id="ARBA00023136"/>
    </source>
</evidence>
<dbReference type="GO" id="GO:0016757">
    <property type="term" value="F:glycosyltransferase activity"/>
    <property type="evidence" value="ECO:0007669"/>
    <property type="project" value="UniProtKB-KW"/>
</dbReference>
<dbReference type="GO" id="GO:0009243">
    <property type="term" value="P:O antigen biosynthetic process"/>
    <property type="evidence" value="ECO:0007669"/>
    <property type="project" value="UniProtKB-UniRule"/>
</dbReference>
<evidence type="ECO:0000256" key="12">
    <source>
        <dbReference type="HAMAP-Rule" id="MF_02030"/>
    </source>
</evidence>
<comment type="function">
    <text evidence="12">Catalyzes the transfer of the GlcNAc-1-phosphate moiety from UDP-GlcNAc onto the carrier lipid undecaprenyl phosphate (C55-P), yielding GlcNAc-pyrophosphoryl-undecaprenyl (GlcNAc-PP-C55).</text>
</comment>
<keyword evidence="2 12" id="KW-1003">Cell membrane</keyword>
<dbReference type="Pfam" id="PF00953">
    <property type="entry name" value="Glycos_transf_4"/>
    <property type="match status" value="1"/>
</dbReference>
<evidence type="ECO:0000256" key="2">
    <source>
        <dbReference type="ARBA" id="ARBA00022475"/>
    </source>
</evidence>
<comment type="cofactor">
    <cofactor evidence="12">
        <name>Mn(2+)</name>
        <dbReference type="ChEBI" id="CHEBI:29035"/>
    </cofactor>
</comment>
<dbReference type="InterPro" id="IPR000715">
    <property type="entry name" value="Glycosyl_transferase_4"/>
</dbReference>
<dbReference type="EMBL" id="JAALDL010000024">
    <property type="protein sequence ID" value="NGO00142.1"/>
    <property type="molecule type" value="Genomic_DNA"/>
</dbReference>
<evidence type="ECO:0000256" key="6">
    <source>
        <dbReference type="ARBA" id="ARBA00022692"/>
    </source>
</evidence>
<feature type="transmembrane region" description="Helical" evidence="12">
    <location>
        <begin position="243"/>
        <end position="263"/>
    </location>
</feature>
<dbReference type="GO" id="GO:0000287">
    <property type="term" value="F:magnesium ion binding"/>
    <property type="evidence" value="ECO:0007669"/>
    <property type="project" value="InterPro"/>
</dbReference>
<dbReference type="AlphaFoldDB" id="A0A6M1RPS6"/>
<feature type="transmembrane region" description="Helical" evidence="12">
    <location>
        <begin position="97"/>
        <end position="119"/>
    </location>
</feature>
<feature type="transmembrane region" description="Helical" evidence="12">
    <location>
        <begin position="156"/>
        <end position="174"/>
    </location>
</feature>
<feature type="transmembrane region" description="Helical" evidence="12">
    <location>
        <begin position="67"/>
        <end position="85"/>
    </location>
</feature>
<accession>A0A6M1RPS6</accession>
<evidence type="ECO:0000256" key="11">
    <source>
        <dbReference type="ARBA" id="ARBA00023211"/>
    </source>
</evidence>
<dbReference type="PANTHER" id="PTHR22926:SF3">
    <property type="entry name" value="UNDECAPRENYL-PHOSPHATE ALPHA-N-ACETYLGLUCOSAMINYL 1-PHOSPHATE TRANSFERASE"/>
    <property type="match status" value="1"/>
</dbReference>
<feature type="transmembrane region" description="Helical" evidence="12">
    <location>
        <begin position="209"/>
        <end position="228"/>
    </location>
</feature>
<evidence type="ECO:0000313" key="14">
    <source>
        <dbReference type="EMBL" id="NGO00142.1"/>
    </source>
</evidence>
<dbReference type="HAMAP" id="MF_02030">
    <property type="entry name" value="WecA_Gammaproteo"/>
    <property type="match status" value="1"/>
</dbReference>
<comment type="subcellular location">
    <subcellularLocation>
        <location evidence="12">Cell inner membrane</location>
        <topology evidence="12">Multi-pass membrane protein</topology>
    </subcellularLocation>
    <subcellularLocation>
        <location evidence="1">Cell membrane</location>
        <topology evidence="1">Multi-pass membrane protein</topology>
    </subcellularLocation>
</comment>
<feature type="transmembrane region" description="Helical" evidence="12">
    <location>
        <begin position="284"/>
        <end position="305"/>
    </location>
</feature>
<comment type="catalytic activity">
    <reaction evidence="12">
        <text>di-trans,octa-cis-undecaprenyl phosphate + UDP-N-acetyl-alpha-D-glucosamine = N-acetyl-alpha-D-glucosaminyl-di-trans,octa-cis-undecaprenyl diphosphate + UMP</text>
        <dbReference type="Rhea" id="RHEA:28090"/>
        <dbReference type="ChEBI" id="CHEBI:57705"/>
        <dbReference type="ChEBI" id="CHEBI:57865"/>
        <dbReference type="ChEBI" id="CHEBI:60392"/>
        <dbReference type="ChEBI" id="CHEBI:62959"/>
        <dbReference type="EC" id="2.7.8.33"/>
    </reaction>
</comment>
<feature type="binding site" evidence="13">
    <location>
        <position position="149"/>
    </location>
    <ligand>
        <name>Mg(2+)</name>
        <dbReference type="ChEBI" id="CHEBI:18420"/>
    </ligand>
</feature>
<dbReference type="GO" id="GO:0036380">
    <property type="term" value="F:UDP-N-acetylglucosamine-undecaprenyl-phosphate N-acetylglucosaminephosphotransferase activity"/>
    <property type="evidence" value="ECO:0007669"/>
    <property type="project" value="UniProtKB-UniRule"/>
</dbReference>
<dbReference type="GO" id="GO:0009276">
    <property type="term" value="C:Gram-negative-bacterium-type cell wall"/>
    <property type="evidence" value="ECO:0007669"/>
    <property type="project" value="InterPro"/>
</dbReference>
<gene>
    <name evidence="12 14" type="primary">wecA</name>
    <name evidence="14" type="ORF">G5S52_21690</name>
</gene>
<comment type="similarity">
    <text evidence="12">Belongs to the glycosyltransferase 4 family. WecA subfamily.</text>
</comment>
<proteinExistence type="inferred from homology"/>
<feature type="transmembrane region" description="Helical" evidence="12">
    <location>
        <begin position="40"/>
        <end position="61"/>
    </location>
</feature>
<evidence type="ECO:0000313" key="15">
    <source>
        <dbReference type="Proteomes" id="UP000473008"/>
    </source>
</evidence>
<evidence type="ECO:0000256" key="8">
    <source>
        <dbReference type="ARBA" id="ARBA00022985"/>
    </source>
</evidence>
<dbReference type="GO" id="GO:0044038">
    <property type="term" value="P:cell wall macromolecule biosynthetic process"/>
    <property type="evidence" value="ECO:0007669"/>
    <property type="project" value="TreeGrafter"/>
</dbReference>
<evidence type="ECO:0000256" key="13">
    <source>
        <dbReference type="PIRSR" id="PIRSR600715-1"/>
    </source>
</evidence>
<comment type="cofactor">
    <cofactor evidence="12 13">
        <name>Mg(2+)</name>
        <dbReference type="ChEBI" id="CHEBI:18420"/>
    </cofactor>
</comment>
<keyword evidence="11 12" id="KW-0464">Manganese</keyword>
<name>A0A6M1RPS6_9GAMM</name>
<dbReference type="EC" id="2.7.8.33" evidence="12"/>
<feature type="transmembrane region" description="Helical" evidence="12">
    <location>
        <begin position="317"/>
        <end position="338"/>
    </location>
</feature>
<evidence type="ECO:0000256" key="4">
    <source>
        <dbReference type="ARBA" id="ARBA00022676"/>
    </source>
</evidence>
<feature type="transmembrane region" description="Helical" evidence="12">
    <location>
        <begin position="6"/>
        <end position="28"/>
    </location>
</feature>
<keyword evidence="10 12" id="KW-0472">Membrane</keyword>
<dbReference type="NCBIfam" id="TIGR02380">
    <property type="entry name" value="ECA_wecA"/>
    <property type="match status" value="1"/>
</dbReference>
<evidence type="ECO:0000256" key="9">
    <source>
        <dbReference type="ARBA" id="ARBA00022989"/>
    </source>
</evidence>
<comment type="pathway">
    <text evidence="12">Bacterial outer membrane biogenesis; LPS O-antigen biosynthesis.</text>
</comment>
<dbReference type="RefSeq" id="WP_165018434.1">
    <property type="nucleotide sequence ID" value="NZ_JAALDL010000024.1"/>
</dbReference>
<dbReference type="PANTHER" id="PTHR22926">
    <property type="entry name" value="PHOSPHO-N-ACETYLMURAMOYL-PENTAPEPTIDE-TRANSFERASE"/>
    <property type="match status" value="1"/>
</dbReference>
<dbReference type="InterPro" id="IPR012750">
    <property type="entry name" value="ECA_WecA-rel"/>
</dbReference>
<evidence type="ECO:0000256" key="7">
    <source>
        <dbReference type="ARBA" id="ARBA00022842"/>
    </source>
</evidence>
<dbReference type="GO" id="GO:0071555">
    <property type="term" value="P:cell wall organization"/>
    <property type="evidence" value="ECO:0007669"/>
    <property type="project" value="TreeGrafter"/>
</dbReference>
<keyword evidence="5 12" id="KW-0808">Transferase</keyword>